<evidence type="ECO:0000313" key="2">
    <source>
        <dbReference type="EMBL" id="SVA45687.1"/>
    </source>
</evidence>
<accession>A0A381W1B9</accession>
<organism evidence="2">
    <name type="scientific">marine metagenome</name>
    <dbReference type="NCBI Taxonomy" id="408172"/>
    <lineage>
        <taxon>unclassified sequences</taxon>
        <taxon>metagenomes</taxon>
        <taxon>ecological metagenomes</taxon>
    </lineage>
</organism>
<proteinExistence type="predicted"/>
<dbReference type="AlphaFoldDB" id="A0A381W1B9"/>
<dbReference type="EMBL" id="UINC01010252">
    <property type="protein sequence ID" value="SVA45687.1"/>
    <property type="molecule type" value="Genomic_DNA"/>
</dbReference>
<feature type="non-terminal residue" evidence="2">
    <location>
        <position position="1"/>
    </location>
</feature>
<gene>
    <name evidence="2" type="ORF">METZ01_LOCUS98541</name>
</gene>
<feature type="region of interest" description="Disordered" evidence="1">
    <location>
        <begin position="1"/>
        <end position="27"/>
    </location>
</feature>
<protein>
    <submittedName>
        <fullName evidence="2">Uncharacterized protein</fullName>
    </submittedName>
</protein>
<name>A0A381W1B9_9ZZZZ</name>
<evidence type="ECO:0000256" key="1">
    <source>
        <dbReference type="SAM" id="MobiDB-lite"/>
    </source>
</evidence>
<sequence>VTPGKQEPAGQEPVSDAKKGDHHRFGKYGKEVWAGPIGQCHPKPVAGPDDIGVDCPTPCVRPTETAAHRVGDQKRACTGQTGPPAQVHVTVRGTDADVEAAERGE</sequence>
<reference evidence="2" key="1">
    <citation type="submission" date="2018-05" db="EMBL/GenBank/DDBJ databases">
        <authorList>
            <person name="Lanie J.A."/>
            <person name="Ng W.-L."/>
            <person name="Kazmierczak K.M."/>
            <person name="Andrzejewski T.M."/>
            <person name="Davidsen T.M."/>
            <person name="Wayne K.J."/>
            <person name="Tettelin H."/>
            <person name="Glass J.I."/>
            <person name="Rusch D."/>
            <person name="Podicherti R."/>
            <person name="Tsui H.-C.T."/>
            <person name="Winkler M.E."/>
        </authorList>
    </citation>
    <scope>NUCLEOTIDE SEQUENCE</scope>
</reference>